<dbReference type="PATRIC" id="fig|1410657.5.peg.189"/>
<feature type="transmembrane region" description="Helical" evidence="1">
    <location>
        <begin position="157"/>
        <end position="179"/>
    </location>
</feature>
<proteinExistence type="predicted"/>
<feature type="transmembrane region" description="Helical" evidence="1">
    <location>
        <begin position="229"/>
        <end position="252"/>
    </location>
</feature>
<dbReference type="PANTHER" id="PTHR41324:SF1">
    <property type="entry name" value="DUF2232 DOMAIN-CONTAINING PROTEIN"/>
    <property type="match status" value="1"/>
</dbReference>
<dbReference type="Proteomes" id="UP000051841">
    <property type="component" value="Unassembled WGS sequence"/>
</dbReference>
<keyword evidence="1" id="KW-0812">Transmembrane</keyword>
<dbReference type="PANTHER" id="PTHR41324">
    <property type="entry name" value="MEMBRANE PROTEIN-RELATED"/>
    <property type="match status" value="1"/>
</dbReference>
<feature type="transmembrane region" description="Helical" evidence="1">
    <location>
        <begin position="56"/>
        <end position="79"/>
    </location>
</feature>
<accession>A0A0R2HGJ2</accession>
<evidence type="ECO:0000313" key="3">
    <source>
        <dbReference type="Proteomes" id="UP000051841"/>
    </source>
</evidence>
<sequence length="306" mass="34611">MKTRQLVEGAMIAALFGLVSILNSYSAGMMDSLVGYFMVVPIAWYGYRYNLKDNMIVAFVSVLIVIFTGLPMFIFIAIYSSMFGLFLGESLKRKLKKEWILLGGFIVSFIANIMLYEVLSGLFGIDLIAQLTQSYKNAIEFWPSLKKYISLSQVKNMIPLFILGVSFMECYVMLALTQIILMRFHIPFPESFHLSTFRLSRKAGLVCAILLAVSFLLRNNGMKNIFVNYTYYLTYMIFVVAGLSYFSFFFVLQGKPGASALLILLLIIPITPVLYAIVGGIDTITQRKNTIYDEIMKNANHGDVKE</sequence>
<feature type="transmembrane region" description="Helical" evidence="1">
    <location>
        <begin position="199"/>
        <end position="217"/>
    </location>
</feature>
<keyword evidence="1" id="KW-1133">Transmembrane helix</keyword>
<dbReference type="Pfam" id="PF09991">
    <property type="entry name" value="DUF2232"/>
    <property type="match status" value="1"/>
</dbReference>
<organism evidence="2 3">
    <name type="scientific">Kandleria vitulina DSM 20405</name>
    <dbReference type="NCBI Taxonomy" id="1410657"/>
    <lineage>
        <taxon>Bacteria</taxon>
        <taxon>Bacillati</taxon>
        <taxon>Bacillota</taxon>
        <taxon>Erysipelotrichia</taxon>
        <taxon>Erysipelotrichales</taxon>
        <taxon>Coprobacillaceae</taxon>
        <taxon>Kandleria</taxon>
    </lineage>
</organism>
<reference evidence="2 3" key="1">
    <citation type="journal article" date="2015" name="Genome Announc.">
        <title>Expanding the biotechnology potential of lactobacilli through comparative genomics of 213 strains and associated genera.</title>
        <authorList>
            <person name="Sun Z."/>
            <person name="Harris H.M."/>
            <person name="McCann A."/>
            <person name="Guo C."/>
            <person name="Argimon S."/>
            <person name="Zhang W."/>
            <person name="Yang X."/>
            <person name="Jeffery I.B."/>
            <person name="Cooney J.C."/>
            <person name="Kagawa T.F."/>
            <person name="Liu W."/>
            <person name="Song Y."/>
            <person name="Salvetti E."/>
            <person name="Wrobel A."/>
            <person name="Rasinkangas P."/>
            <person name="Parkhill J."/>
            <person name="Rea M.C."/>
            <person name="O'Sullivan O."/>
            <person name="Ritari J."/>
            <person name="Douillard F.P."/>
            <person name="Paul Ross R."/>
            <person name="Yang R."/>
            <person name="Briner A.E."/>
            <person name="Felis G.E."/>
            <person name="de Vos W.M."/>
            <person name="Barrangou R."/>
            <person name="Klaenhammer T.R."/>
            <person name="Caufield P.W."/>
            <person name="Cui Y."/>
            <person name="Zhang H."/>
            <person name="O'Toole P.W."/>
        </authorList>
    </citation>
    <scope>NUCLEOTIDE SEQUENCE [LARGE SCALE GENOMIC DNA]</scope>
    <source>
        <strain evidence="2 3">DSM 20405</strain>
    </source>
</reference>
<protein>
    <submittedName>
        <fullName evidence="2">Uncharacterized protein</fullName>
    </submittedName>
</protein>
<feature type="transmembrane region" description="Helical" evidence="1">
    <location>
        <begin position="7"/>
        <end position="27"/>
    </location>
</feature>
<feature type="transmembrane region" description="Helical" evidence="1">
    <location>
        <begin position="33"/>
        <end position="49"/>
    </location>
</feature>
<dbReference type="InterPro" id="IPR018710">
    <property type="entry name" value="DUF2232"/>
</dbReference>
<dbReference type="EMBL" id="JQBL01000001">
    <property type="protein sequence ID" value="KRN51566.1"/>
    <property type="molecule type" value="Genomic_DNA"/>
</dbReference>
<evidence type="ECO:0000313" key="2">
    <source>
        <dbReference type="EMBL" id="KRN51566.1"/>
    </source>
</evidence>
<dbReference type="RefSeq" id="WP_051654433.1">
    <property type="nucleotide sequence ID" value="NZ_JQBL01000001.1"/>
</dbReference>
<name>A0A0R2HGJ2_9FIRM</name>
<feature type="transmembrane region" description="Helical" evidence="1">
    <location>
        <begin position="99"/>
        <end position="119"/>
    </location>
</feature>
<dbReference type="AlphaFoldDB" id="A0A0R2HGJ2"/>
<comment type="caution">
    <text evidence="2">The sequence shown here is derived from an EMBL/GenBank/DDBJ whole genome shotgun (WGS) entry which is preliminary data.</text>
</comment>
<feature type="transmembrane region" description="Helical" evidence="1">
    <location>
        <begin position="258"/>
        <end position="278"/>
    </location>
</feature>
<keyword evidence="3" id="KW-1185">Reference proteome</keyword>
<evidence type="ECO:0000256" key="1">
    <source>
        <dbReference type="SAM" id="Phobius"/>
    </source>
</evidence>
<gene>
    <name evidence="2" type="ORF">IV49_GL000187</name>
</gene>
<keyword evidence="1" id="KW-0472">Membrane</keyword>